<dbReference type="AlphaFoldDB" id="A0A2G5HIQ3"/>
<protein>
    <submittedName>
        <fullName evidence="1">Uncharacterized protein</fullName>
    </submittedName>
</protein>
<dbReference type="Proteomes" id="UP000230605">
    <property type="component" value="Chromosome 7"/>
</dbReference>
<keyword evidence="4" id="KW-1185">Reference proteome</keyword>
<dbReference type="OrthoDB" id="3636905at2759"/>
<evidence type="ECO:0000313" key="3">
    <source>
        <dbReference type="Proteomes" id="UP000230605"/>
    </source>
</evidence>
<sequence>MPSSSTYSTSQESLIIQHYKIIVARVWSVGYDKAAQTITDWYAELLEASPNALWTEARRDQKWWDDMSKYSNKAGKPRSDSAYAAGNLMADSAAVLFRFGRDVEAARFCEFADKVFDWAREEEEGERGSKTWMVSS</sequence>
<dbReference type="Proteomes" id="UP001302367">
    <property type="component" value="Chromosome 7"/>
</dbReference>
<gene>
    <name evidence="1" type="ORF">CB0940_09756</name>
    <name evidence="2" type="ORF">RHO25_010556</name>
</gene>
<reference evidence="1 3" key="1">
    <citation type="submission" date="2015-10" db="EMBL/GenBank/DDBJ databases">
        <title>The cercosporin biosynthetic gene cluster was horizontally transferred to several fungal lineages and shown to be expanded in Cercospora beticola based on microsynteny with recipient genomes.</title>
        <authorList>
            <person name="De Jonge R."/>
            <person name="Ebert M.K."/>
            <person name="Suttle J.C."/>
            <person name="Jurick Ii W.M."/>
            <person name="Secor G.A."/>
            <person name="Thomma B.P."/>
            <person name="Van De Peer Y."/>
            <person name="Bolton M.D."/>
        </authorList>
    </citation>
    <scope>NUCLEOTIDE SEQUENCE [LARGE SCALE GENOMIC DNA]</scope>
    <source>
        <strain evidence="1 3">09-40</strain>
    </source>
</reference>
<evidence type="ECO:0000313" key="2">
    <source>
        <dbReference type="EMBL" id="WPB05902.1"/>
    </source>
</evidence>
<name>A0A2G5HIQ3_CERBT</name>
<organism evidence="1 3">
    <name type="scientific">Cercospora beticola</name>
    <name type="common">Sugarbeet leaf spot fungus</name>
    <dbReference type="NCBI Taxonomy" id="122368"/>
    <lineage>
        <taxon>Eukaryota</taxon>
        <taxon>Fungi</taxon>
        <taxon>Dikarya</taxon>
        <taxon>Ascomycota</taxon>
        <taxon>Pezizomycotina</taxon>
        <taxon>Dothideomycetes</taxon>
        <taxon>Dothideomycetidae</taxon>
        <taxon>Mycosphaerellales</taxon>
        <taxon>Mycosphaerellaceae</taxon>
        <taxon>Cercospora</taxon>
    </lineage>
</organism>
<dbReference type="EMBL" id="LKMD01000106">
    <property type="protein sequence ID" value="PIA92420.1"/>
    <property type="molecule type" value="Genomic_DNA"/>
</dbReference>
<evidence type="ECO:0000313" key="1">
    <source>
        <dbReference type="EMBL" id="PIA92420.1"/>
    </source>
</evidence>
<accession>A0A2G5HIQ3</accession>
<proteinExistence type="predicted"/>
<dbReference type="EMBL" id="CP134190">
    <property type="protein sequence ID" value="WPB05902.1"/>
    <property type="molecule type" value="Genomic_DNA"/>
</dbReference>
<evidence type="ECO:0000313" key="4">
    <source>
        <dbReference type="Proteomes" id="UP001302367"/>
    </source>
</evidence>
<reference evidence="2 4" key="2">
    <citation type="submission" date="2023-09" db="EMBL/GenBank/DDBJ databases">
        <title>Complete-Gapless Cercospora beticola genome.</title>
        <authorList>
            <person name="Wyatt N.A."/>
            <person name="Spanner R.E."/>
            <person name="Bolton M.D."/>
        </authorList>
    </citation>
    <scope>NUCLEOTIDE SEQUENCE [LARGE SCALE GENOMIC DNA]</scope>
    <source>
        <strain evidence="2">Cb09-40</strain>
    </source>
</reference>